<name>A0ABS8XFF8_9BURK</name>
<evidence type="ECO:0000313" key="2">
    <source>
        <dbReference type="EMBL" id="MCE4539629.1"/>
    </source>
</evidence>
<dbReference type="EMBL" id="JAJTWT010000009">
    <property type="protein sequence ID" value="MCE4539629.1"/>
    <property type="molecule type" value="Genomic_DNA"/>
</dbReference>
<reference evidence="2 3" key="1">
    <citation type="submission" date="2021-12" db="EMBL/GenBank/DDBJ databases">
        <title>Genome seq of p7.</title>
        <authorList>
            <person name="Seo T."/>
        </authorList>
    </citation>
    <scope>NUCLEOTIDE SEQUENCE [LARGE SCALE GENOMIC DNA]</scope>
    <source>
        <strain evidence="2 3">P7</strain>
    </source>
</reference>
<keyword evidence="1" id="KW-0732">Signal</keyword>
<feature type="signal peptide" evidence="1">
    <location>
        <begin position="1"/>
        <end position="28"/>
    </location>
</feature>
<organism evidence="2 3">
    <name type="scientific">Pelomonas caseinilytica</name>
    <dbReference type="NCBI Taxonomy" id="2906763"/>
    <lineage>
        <taxon>Bacteria</taxon>
        <taxon>Pseudomonadati</taxon>
        <taxon>Pseudomonadota</taxon>
        <taxon>Betaproteobacteria</taxon>
        <taxon>Burkholderiales</taxon>
        <taxon>Sphaerotilaceae</taxon>
        <taxon>Roseateles</taxon>
    </lineage>
</organism>
<protein>
    <submittedName>
        <fullName evidence="2">Cytochrome c1 protein</fullName>
    </submittedName>
</protein>
<feature type="chain" id="PRO_5045252745" evidence="1">
    <location>
        <begin position="29"/>
        <end position="447"/>
    </location>
</feature>
<accession>A0ABS8XFF8</accession>
<keyword evidence="3" id="KW-1185">Reference proteome</keyword>
<evidence type="ECO:0000256" key="1">
    <source>
        <dbReference type="SAM" id="SignalP"/>
    </source>
</evidence>
<comment type="caution">
    <text evidence="2">The sequence shown here is derived from an EMBL/GenBank/DDBJ whole genome shotgun (WGS) entry which is preliminary data.</text>
</comment>
<dbReference type="Proteomes" id="UP001201463">
    <property type="component" value="Unassembled WGS sequence"/>
</dbReference>
<gene>
    <name evidence="2" type="ORF">LXT12_20465</name>
</gene>
<dbReference type="RefSeq" id="WP_233394147.1">
    <property type="nucleotide sequence ID" value="NZ_JAJTWT010000009.1"/>
</dbReference>
<proteinExistence type="predicted"/>
<evidence type="ECO:0000313" key="3">
    <source>
        <dbReference type="Proteomes" id="UP001201463"/>
    </source>
</evidence>
<sequence length="447" mass="48456">MSRPRLIGHTGALLALALCALAPRLSHAVPSFARQTGQDCAACHVGAYGPQLTPFGIKFKLGGYTDGNGKRSVPLSGMAVASFTRTGKAQDAPPADGYKTNNNTALDEASLFVAGKLADQLGAFVQVTYDGIAKKTAIDQADLRFAHATSWNGKDLVLGLSVNNNPGVQDPFNSSPVWSFPYASSALGFSGAETGTLINGALEQRVVGASAYAFLDNHWYAELGTYKALSPRGQSLLGLGRDEDPGRIPGAAYWRFAWFNDRKRDNWSVGLFGLNAGLQPGRSPGAPSNRYQDVGIDGQYQFLGTRDHIFTLQGSFVRERQRRYDLVSAGEADNLTGHLRELKLNASYHFAQTWGLTLGHFRTTGDADATLYGGMAGNKPDTRGQVLQLDWTPWGKEDSWAAPWANLRLGAQYTWYSRYNGARSNYDGAGRNASDNNTLFLFAWTSF</sequence>